<dbReference type="EMBL" id="CAJGYM010000008">
    <property type="protein sequence ID" value="CAD6188489.1"/>
    <property type="molecule type" value="Genomic_DNA"/>
</dbReference>
<comment type="subcellular location">
    <subcellularLocation>
        <location evidence="1">Nucleus</location>
    </subcellularLocation>
</comment>
<dbReference type="GO" id="GO:0031298">
    <property type="term" value="C:replication fork protection complex"/>
    <property type="evidence" value="ECO:0007669"/>
    <property type="project" value="TreeGrafter"/>
</dbReference>
<feature type="domain" description="Timeless N-terminal" evidence="6">
    <location>
        <begin position="44"/>
        <end position="304"/>
    </location>
</feature>
<comment type="caution">
    <text evidence="7">The sequence shown here is derived from an EMBL/GenBank/DDBJ whole genome shotgun (WGS) entry which is preliminary data.</text>
</comment>
<evidence type="ECO:0000259" key="6">
    <source>
        <dbReference type="Pfam" id="PF04821"/>
    </source>
</evidence>
<evidence type="ECO:0000256" key="4">
    <source>
        <dbReference type="SAM" id="Coils"/>
    </source>
</evidence>
<proteinExistence type="predicted"/>
<feature type="compositionally biased region" description="Basic and acidic residues" evidence="5">
    <location>
        <begin position="1110"/>
        <end position="1135"/>
    </location>
</feature>
<feature type="region of interest" description="Disordered" evidence="5">
    <location>
        <begin position="1052"/>
        <end position="1217"/>
    </location>
</feature>
<dbReference type="GO" id="GO:0000076">
    <property type="term" value="P:DNA replication checkpoint signaling"/>
    <property type="evidence" value="ECO:0007669"/>
    <property type="project" value="TreeGrafter"/>
</dbReference>
<dbReference type="InterPro" id="IPR006906">
    <property type="entry name" value="Timeless_N"/>
</dbReference>
<reference evidence="7" key="1">
    <citation type="submission" date="2020-10" db="EMBL/GenBank/DDBJ databases">
        <authorList>
            <person name="Kikuchi T."/>
        </authorList>
    </citation>
    <scope>NUCLEOTIDE SEQUENCE</scope>
    <source>
        <strain evidence="7">NKZ352</strain>
    </source>
</reference>
<dbReference type="Proteomes" id="UP000835052">
    <property type="component" value="Unassembled WGS sequence"/>
</dbReference>
<keyword evidence="3" id="KW-0131">Cell cycle</keyword>
<dbReference type="Pfam" id="PF26019">
    <property type="entry name" value="HTH_TIMELESS"/>
    <property type="match status" value="2"/>
</dbReference>
<dbReference type="OrthoDB" id="310853at2759"/>
<keyword evidence="4" id="KW-0175">Coiled coil</keyword>
<name>A0A8S1GYF8_9PELO</name>
<dbReference type="AlphaFoldDB" id="A0A8S1GYF8"/>
<accession>A0A8S1GYF8</accession>
<keyword evidence="2" id="KW-0539">Nucleus</keyword>
<evidence type="ECO:0000313" key="7">
    <source>
        <dbReference type="EMBL" id="CAD6188489.1"/>
    </source>
</evidence>
<gene>
    <name evidence="7" type="ORF">CAUJ_LOCUS4408</name>
</gene>
<evidence type="ECO:0000256" key="1">
    <source>
        <dbReference type="ARBA" id="ARBA00004123"/>
    </source>
</evidence>
<dbReference type="GO" id="GO:0003677">
    <property type="term" value="F:DNA binding"/>
    <property type="evidence" value="ECO:0007669"/>
    <property type="project" value="TreeGrafter"/>
</dbReference>
<keyword evidence="8" id="KW-1185">Reference proteome</keyword>
<feature type="compositionally biased region" description="Acidic residues" evidence="5">
    <location>
        <begin position="1163"/>
        <end position="1173"/>
    </location>
</feature>
<dbReference type="GO" id="GO:0043111">
    <property type="term" value="P:replication fork arrest"/>
    <property type="evidence" value="ECO:0007669"/>
    <property type="project" value="TreeGrafter"/>
</dbReference>
<dbReference type="PANTHER" id="PTHR22940">
    <property type="entry name" value="TIMEOUT/TIMELESS-2"/>
    <property type="match status" value="1"/>
</dbReference>
<evidence type="ECO:0000313" key="8">
    <source>
        <dbReference type="Proteomes" id="UP000835052"/>
    </source>
</evidence>
<feature type="region of interest" description="Disordered" evidence="5">
    <location>
        <begin position="548"/>
        <end position="570"/>
    </location>
</feature>
<feature type="compositionally biased region" description="Polar residues" evidence="5">
    <location>
        <begin position="1189"/>
        <end position="1202"/>
    </location>
</feature>
<protein>
    <recommendedName>
        <fullName evidence="6">Timeless N-terminal domain-containing protein</fullName>
    </recommendedName>
</protein>
<dbReference type="GO" id="GO:0006281">
    <property type="term" value="P:DNA repair"/>
    <property type="evidence" value="ECO:0007669"/>
    <property type="project" value="TreeGrafter"/>
</dbReference>
<dbReference type="InterPro" id="IPR044998">
    <property type="entry name" value="Timeless"/>
</dbReference>
<evidence type="ECO:0000256" key="5">
    <source>
        <dbReference type="SAM" id="MobiDB-lite"/>
    </source>
</evidence>
<evidence type="ECO:0000256" key="3">
    <source>
        <dbReference type="ARBA" id="ARBA00023306"/>
    </source>
</evidence>
<feature type="coiled-coil region" evidence="4">
    <location>
        <begin position="259"/>
        <end position="288"/>
    </location>
</feature>
<feature type="compositionally biased region" description="Acidic residues" evidence="5">
    <location>
        <begin position="695"/>
        <end position="713"/>
    </location>
</feature>
<feature type="compositionally biased region" description="Basic residues" evidence="5">
    <location>
        <begin position="550"/>
        <end position="565"/>
    </location>
</feature>
<evidence type="ECO:0000256" key="2">
    <source>
        <dbReference type="ARBA" id="ARBA00023242"/>
    </source>
</evidence>
<sequence>MFLGSQPASVIYRNHMFLGSQPASRMEVLVQGTVNALGYLEDGKYYREPDCYETMRDLIRYLRSDTPTLTARVECGRHNVISQDLIPILKTDDLTSEMFDVAVRLLVNLCQPAIASMQGKTPEDREQWQLYWALEENLLRAKSAFADPEFFRVLKGKLETYFLKTDWEDREEDSRLLMERIILLIRFVFSIRPTGNDLRSYFDTSHDKLVSAFLTAGLDEVLIQIASEPKEKEFHVAIVDIFALLLKEHTPEELLTTNEEVLAAERKAAEEELRAARERESVKVLQRRQSLSSRHSRFGGSYVVKGMQSLSSKSEMIVLKPVQAVSDLKFLDERKKKKRIAKNRRPFEIDQNTHETTTELRRLLSQMVERIMEKCFLRIMKSAKQMVFEIRAAGHRNSEINYFFLMKFVLRFCRLSGKSLQKVNCCIGVEAFHEVQLKLDNYLESTSVLKGNEAKSMGLKAQYALSAFNELILLHQYAADKGNEEEKNDGKGAIQHILRVEEYRELSPLLFSKFSPGVLSKNFLRELITTTHNYLRLLEKSSKKGDLKSVTKRTKIRKPKTKKRNAGSQAGIDTMKQTELDELWKSIEKELQGVLTGFALEEEVTPLNVVLDVEEIQHQQFAMLSVQRSIRSQLLTDALKLYRSARKWWPDQGLFGTEGIPVGEELKELREIFFADLSEVIEGLKKAETDAGVDQNEEDEEKESDVDEEDEEDKPAYNVSEIAFDFDNFVAKYAKSDVLQWYVYVLADFKKNSVELNKAIVKMLHRIAFDLKMTSRIYQLSLFRVFSQVGEYFSCLPKEEHKSSPFFELHTFGFHVLKKFFTAYSTLQDKLVVEVLFWKNARESYEIDHGYGSFEQDRETEARVWTEELEEEAKHLYEEYRDMEERPADIDVLDFIEHNLSRGRTRKQIYKKLKEFGLDTLGAKSNKGSGDSNLPVLELKRVHDEWNSREDKDKVDLVNLICEQLSESYGTVSRSKVIKQLAFADILYEKPKKPRRLPEWPEDLIAELTKLKEQYEEIDYAEQLLGCNIVQYIRKKLSEKKPTSHIERFLESMGVSVPQRPPKTNKKSTKKIIVTNSDDEEEDVEPPQSDVESDHEAIIRDDEDVDDEAEAVKEPVVSKKVEESPKKNNHLKELLAKVATDPTNTLQNRLKSRKRQFAQLFDSDNESSDDDEIVLSQNRNTGEEEPESRQSSKSPDASSVQQVKKAPRIITSSDEED</sequence>
<organism evidence="7 8">
    <name type="scientific">Caenorhabditis auriculariae</name>
    <dbReference type="NCBI Taxonomy" id="2777116"/>
    <lineage>
        <taxon>Eukaryota</taxon>
        <taxon>Metazoa</taxon>
        <taxon>Ecdysozoa</taxon>
        <taxon>Nematoda</taxon>
        <taxon>Chromadorea</taxon>
        <taxon>Rhabditida</taxon>
        <taxon>Rhabditina</taxon>
        <taxon>Rhabditomorpha</taxon>
        <taxon>Rhabditoidea</taxon>
        <taxon>Rhabditidae</taxon>
        <taxon>Peloderinae</taxon>
        <taxon>Caenorhabditis</taxon>
    </lineage>
</organism>
<feature type="region of interest" description="Disordered" evidence="5">
    <location>
        <begin position="688"/>
        <end position="713"/>
    </location>
</feature>
<dbReference type="Pfam" id="PF04821">
    <property type="entry name" value="TIMELESS"/>
    <property type="match status" value="1"/>
</dbReference>
<dbReference type="PANTHER" id="PTHR22940:SF4">
    <property type="entry name" value="PROTEIN TIMELESS HOMOLOG"/>
    <property type="match status" value="1"/>
</dbReference>